<evidence type="ECO:0000256" key="2">
    <source>
        <dbReference type="ARBA" id="ARBA00009323"/>
    </source>
</evidence>
<dbReference type="GO" id="GO:0030428">
    <property type="term" value="C:cell septum"/>
    <property type="evidence" value="ECO:0007669"/>
    <property type="project" value="UniProtKB-SubCell"/>
</dbReference>
<proteinExistence type="inferred from homology"/>
<protein>
    <submittedName>
        <fullName evidence="7">Sporulation protein SsgA</fullName>
    </submittedName>
</protein>
<evidence type="ECO:0000256" key="6">
    <source>
        <dbReference type="ARBA" id="ARBA00023306"/>
    </source>
</evidence>
<dbReference type="InterPro" id="IPR006776">
    <property type="entry name" value="SsgB"/>
</dbReference>
<gene>
    <name evidence="7" type="ORF">GCM10018772_40680</name>
</gene>
<keyword evidence="8" id="KW-1185">Reference proteome</keyword>
<reference evidence="7" key="1">
    <citation type="journal article" date="2014" name="Int. J. Syst. Evol. Microbiol.">
        <title>Complete genome sequence of Corynebacterium casei LMG S-19264T (=DSM 44701T), isolated from a smear-ripened cheese.</title>
        <authorList>
            <consortium name="US DOE Joint Genome Institute (JGI-PGF)"/>
            <person name="Walter F."/>
            <person name="Albersmeier A."/>
            <person name="Kalinowski J."/>
            <person name="Ruckert C."/>
        </authorList>
    </citation>
    <scope>NUCLEOTIDE SEQUENCE</scope>
    <source>
        <strain evidence="7">JCM 4477</strain>
    </source>
</reference>
<evidence type="ECO:0000256" key="5">
    <source>
        <dbReference type="ARBA" id="ARBA00023210"/>
    </source>
</evidence>
<comment type="similarity">
    <text evidence="2">Belongs to the SsgA family.</text>
</comment>
<keyword evidence="3" id="KW-0132">Cell division</keyword>
<dbReference type="GO" id="GO:0000917">
    <property type="term" value="P:division septum assembly"/>
    <property type="evidence" value="ECO:0007669"/>
    <property type="project" value="UniProtKB-KW"/>
</dbReference>
<dbReference type="Proteomes" id="UP000630718">
    <property type="component" value="Unassembled WGS sequence"/>
</dbReference>
<evidence type="ECO:0000313" key="7">
    <source>
        <dbReference type="EMBL" id="GHF11446.1"/>
    </source>
</evidence>
<sequence>MSDRSAFAGPGTRDGRVPPVLVTTVRRLFAPTGPDTLRCRLRYTLDDPYAVALDLFVDPATDLRVTWVVSRELLDRGTRGASGVGDFRVRPVGDRYGTAGALRLTLLRPEGRVCLETGLNGVRRWLDATYALVPAGHESRLLDWDALEAALLGRGGRPA</sequence>
<evidence type="ECO:0000256" key="1">
    <source>
        <dbReference type="ARBA" id="ARBA00004431"/>
    </source>
</evidence>
<accession>A0A919AK16</accession>
<reference evidence="7" key="2">
    <citation type="submission" date="2020-09" db="EMBL/GenBank/DDBJ databases">
        <authorList>
            <person name="Sun Q."/>
            <person name="Ohkuma M."/>
        </authorList>
    </citation>
    <scope>NUCLEOTIDE SEQUENCE</scope>
    <source>
        <strain evidence="7">JCM 4477</strain>
    </source>
</reference>
<evidence type="ECO:0000256" key="4">
    <source>
        <dbReference type="ARBA" id="ARBA00022969"/>
    </source>
</evidence>
<dbReference type="InterPro" id="IPR038658">
    <property type="entry name" value="SsgB_sf"/>
</dbReference>
<dbReference type="Gene3D" id="2.30.31.20">
    <property type="entry name" value="Sporulation-specific cell division protein SsgB"/>
    <property type="match status" value="1"/>
</dbReference>
<dbReference type="GO" id="GO:0030435">
    <property type="term" value="P:sporulation resulting in formation of a cellular spore"/>
    <property type="evidence" value="ECO:0007669"/>
    <property type="project" value="UniProtKB-KW"/>
</dbReference>
<keyword evidence="6" id="KW-0131">Cell cycle</keyword>
<comment type="subcellular location">
    <subcellularLocation>
        <location evidence="1">Cell septum</location>
    </subcellularLocation>
</comment>
<comment type="caution">
    <text evidence="7">The sequence shown here is derived from an EMBL/GenBank/DDBJ whole genome shotgun (WGS) entry which is preliminary data.</text>
</comment>
<keyword evidence="4" id="KW-0749">Sporulation</keyword>
<dbReference type="RefSeq" id="WP_190205767.1">
    <property type="nucleotide sequence ID" value="NZ_BNBI01000008.1"/>
</dbReference>
<dbReference type="AlphaFoldDB" id="A0A919AK16"/>
<name>A0A919AK16_9ACTN</name>
<keyword evidence="5" id="KW-0717">Septation</keyword>
<dbReference type="Pfam" id="PF04686">
    <property type="entry name" value="SsgA"/>
    <property type="match status" value="1"/>
</dbReference>
<evidence type="ECO:0000313" key="8">
    <source>
        <dbReference type="Proteomes" id="UP000630718"/>
    </source>
</evidence>
<organism evidence="7 8">
    <name type="scientific">Streptomyces fumanus</name>
    <dbReference type="NCBI Taxonomy" id="67302"/>
    <lineage>
        <taxon>Bacteria</taxon>
        <taxon>Bacillati</taxon>
        <taxon>Actinomycetota</taxon>
        <taxon>Actinomycetes</taxon>
        <taxon>Kitasatosporales</taxon>
        <taxon>Streptomycetaceae</taxon>
        <taxon>Streptomyces</taxon>
    </lineage>
</organism>
<evidence type="ECO:0000256" key="3">
    <source>
        <dbReference type="ARBA" id="ARBA00022618"/>
    </source>
</evidence>
<dbReference type="EMBL" id="BNBI01000008">
    <property type="protein sequence ID" value="GHF11446.1"/>
    <property type="molecule type" value="Genomic_DNA"/>
</dbReference>